<comment type="caution">
    <text evidence="2">The sequence shown here is derived from an EMBL/GenBank/DDBJ whole genome shotgun (WGS) entry which is preliminary data.</text>
</comment>
<dbReference type="RefSeq" id="WP_144688092.1">
    <property type="nucleotide sequence ID" value="NZ_VLLQ01000005.1"/>
</dbReference>
<protein>
    <submittedName>
        <fullName evidence="2">NAD-dependent epimerase/dehydratase family protein</fullName>
    </submittedName>
</protein>
<dbReference type="AlphaFoldDB" id="A0A7K0G7N8"/>
<accession>A0A7K0G7N8</accession>
<proteinExistence type="predicted"/>
<dbReference type="EMBL" id="VTFZ01000003">
    <property type="protein sequence ID" value="MRX79803.1"/>
    <property type="molecule type" value="Genomic_DNA"/>
</dbReference>
<dbReference type="SUPFAM" id="SSF51735">
    <property type="entry name" value="NAD(P)-binding Rossmann-fold domains"/>
    <property type="match status" value="1"/>
</dbReference>
<name>A0A7K0G7N8_9ACTN</name>
<dbReference type="Gene3D" id="3.40.50.720">
    <property type="entry name" value="NAD(P)-binding Rossmann-like Domain"/>
    <property type="match status" value="1"/>
</dbReference>
<organism evidence="2 3">
    <name type="scientific">Enorma shizhengliae</name>
    <dbReference type="NCBI Taxonomy" id="2606615"/>
    <lineage>
        <taxon>Bacteria</taxon>
        <taxon>Bacillati</taxon>
        <taxon>Actinomycetota</taxon>
        <taxon>Coriobacteriia</taxon>
        <taxon>Coriobacteriales</taxon>
        <taxon>Coriobacteriaceae</taxon>
        <taxon>Enorma</taxon>
    </lineage>
</organism>
<dbReference type="Proteomes" id="UP000470010">
    <property type="component" value="Unassembled WGS sequence"/>
</dbReference>
<gene>
    <name evidence="2" type="ORF">GJE22_04190</name>
</gene>
<evidence type="ECO:0000313" key="3">
    <source>
        <dbReference type="Proteomes" id="UP000470010"/>
    </source>
</evidence>
<sequence>MKNILVTGAFGYIGSHVVRVLAQEAGVTLYALDTQIDNDRKLSNVNYIVGSFADAGSWLHSLPCVPDVCLHLAWRNGFFHNHPSHMIDLSSHFAFLKLLMDEGVPHIAVMGSMHEVGYWEGPITDGTPCAPQSLYGIAKNSLREAFLLLADEMNVKAQWLRGFYITGDDFGSQSVFGKLLRADAAGQETFPFTSGKNKYDFLDVKELAKQIVASILQDDVLGIINCCSGTPMSLGERMERFIADNHLRISLEYGAYPDRPYDSPGVWGDNTKILQIMVKANW</sequence>
<dbReference type="Pfam" id="PF01370">
    <property type="entry name" value="Epimerase"/>
    <property type="match status" value="1"/>
</dbReference>
<reference evidence="3" key="1">
    <citation type="submission" date="2019-08" db="EMBL/GenBank/DDBJ databases">
        <title>Arthrobacter sp. nov., isolated from plateau pika and Tibetan wild ass.</title>
        <authorList>
            <person name="Ge Y."/>
        </authorList>
    </citation>
    <scope>NUCLEOTIDE SEQUENCE [LARGE SCALE GENOMIC DNA]</scope>
    <source>
        <strain evidence="3">HF-1365</strain>
    </source>
</reference>
<evidence type="ECO:0000259" key="1">
    <source>
        <dbReference type="Pfam" id="PF01370"/>
    </source>
</evidence>
<dbReference type="InterPro" id="IPR050177">
    <property type="entry name" value="Lipid_A_modif_metabolic_enz"/>
</dbReference>
<dbReference type="InterPro" id="IPR036291">
    <property type="entry name" value="NAD(P)-bd_dom_sf"/>
</dbReference>
<evidence type="ECO:0000313" key="2">
    <source>
        <dbReference type="EMBL" id="MRX79803.1"/>
    </source>
</evidence>
<keyword evidence="3" id="KW-1185">Reference proteome</keyword>
<feature type="domain" description="NAD-dependent epimerase/dehydratase" evidence="1">
    <location>
        <begin position="4"/>
        <end position="219"/>
    </location>
</feature>
<dbReference type="PANTHER" id="PTHR43245">
    <property type="entry name" value="BIFUNCTIONAL POLYMYXIN RESISTANCE PROTEIN ARNA"/>
    <property type="match status" value="1"/>
</dbReference>
<dbReference type="InterPro" id="IPR001509">
    <property type="entry name" value="Epimerase_deHydtase"/>
</dbReference>